<evidence type="ECO:0000313" key="4">
    <source>
        <dbReference type="Proteomes" id="UP001634394"/>
    </source>
</evidence>
<name>A0ABD3WLQ8_SINWO</name>
<dbReference type="Gene3D" id="1.20.1280.50">
    <property type="match status" value="1"/>
</dbReference>
<dbReference type="PANTHER" id="PTHR46857:SF2">
    <property type="entry name" value="F-BOX ONLY PROTEIN 16"/>
    <property type="match status" value="1"/>
</dbReference>
<dbReference type="SMART" id="SM00256">
    <property type="entry name" value="FBOX"/>
    <property type="match status" value="1"/>
</dbReference>
<gene>
    <name evidence="3" type="ORF">ACJMK2_036774</name>
</gene>
<dbReference type="Proteomes" id="UP001634394">
    <property type="component" value="Unassembled WGS sequence"/>
</dbReference>
<feature type="domain" description="F-box" evidence="2">
    <location>
        <begin position="605"/>
        <end position="651"/>
    </location>
</feature>
<evidence type="ECO:0000313" key="3">
    <source>
        <dbReference type="EMBL" id="KAL3873682.1"/>
    </source>
</evidence>
<dbReference type="SUPFAM" id="SSF81383">
    <property type="entry name" value="F-box domain"/>
    <property type="match status" value="1"/>
</dbReference>
<dbReference type="InterPro" id="IPR036047">
    <property type="entry name" value="F-box-like_dom_sf"/>
</dbReference>
<proteinExistence type="predicted"/>
<comment type="caution">
    <text evidence="3">The sequence shown here is derived from an EMBL/GenBank/DDBJ whole genome shotgun (WGS) entry which is preliminary data.</text>
</comment>
<dbReference type="InterPro" id="IPR052805">
    <property type="entry name" value="GEF_Ubiquitin-Prot_Reg"/>
</dbReference>
<sequence>MPAYIRPIQHTRDFSLKPPDGLRYGNFDSIVHLPPINSGSQKIGPHSLAVLNNQQICRTVSEWFEIWRPWQQRTLLCGIVDRCSTRQLDMLSTTFEPISHRDYATALHHTYPAAAFKKLKEEVKKQTRKQRGRKKALPRIRNDSEFVETFSNQGDGSHVDAMTIYTADMTSRDVSPETVIFKVPTFIPEDSKENLDEVQPKIKLRKKSKADKTETKTEILKGSNKDIASHLPKIGEGGESLLKYNANSVKKKKKKSKQVNKEDEVQDSSERNLKTGVETVNVTGDFHGVLKKSLIEDSVETFANTLAEDILDSALDHLADQKAQNKANEKHHHHEHVSEEIEMSPEIETEEQLIDDHNQNVPIVAAAENAESANEMHKDKTNQEPDLFHESDLQQTNLLLQDVKIKKTLPAAVLSQLSRPSGEPSQKGQLIKTAPNWERMSPVPQVMGEEKYESADHGRNGSELSKTLTEVNRVRYSLFGANTISTPDFFVKSHLYGFGPVRREVRRKGPLSRSLVPQNVPVAVSRFYKSVKWWPEEPHAGMIFLKPTKTELMDNFRDQILQIWNWMTQWEDYEKIVLLKDVVKVCGPDQLGYLNNYIRNRLQDTRDINRMPDKLLLYIFSYLPAESIIRASQVCRRWRFLCASDDLWMVKCHELGALEGIQNLEGMILKASRHKLGIDWRLAFEELRRITMMMKIELDKAKKIKMVKILEKKEGKTETLGHGFYEEVK</sequence>
<protein>
    <recommendedName>
        <fullName evidence="2">F-box domain-containing protein</fullName>
    </recommendedName>
</protein>
<feature type="compositionally biased region" description="Basic residues" evidence="1">
    <location>
        <begin position="249"/>
        <end position="258"/>
    </location>
</feature>
<dbReference type="InterPro" id="IPR001810">
    <property type="entry name" value="F-box_dom"/>
</dbReference>
<dbReference type="Pfam" id="PF12937">
    <property type="entry name" value="F-box-like"/>
    <property type="match status" value="1"/>
</dbReference>
<reference evidence="3 4" key="1">
    <citation type="submission" date="2024-11" db="EMBL/GenBank/DDBJ databases">
        <title>Chromosome-level genome assembly of the freshwater bivalve Anodonta woodiana.</title>
        <authorList>
            <person name="Chen X."/>
        </authorList>
    </citation>
    <scope>NUCLEOTIDE SEQUENCE [LARGE SCALE GENOMIC DNA]</scope>
    <source>
        <strain evidence="3">MN2024</strain>
        <tissue evidence="3">Gills</tissue>
    </source>
</reference>
<dbReference type="EMBL" id="JBJQND010000006">
    <property type="protein sequence ID" value="KAL3873682.1"/>
    <property type="molecule type" value="Genomic_DNA"/>
</dbReference>
<evidence type="ECO:0000259" key="2">
    <source>
        <dbReference type="PROSITE" id="PS50181"/>
    </source>
</evidence>
<evidence type="ECO:0000256" key="1">
    <source>
        <dbReference type="SAM" id="MobiDB-lite"/>
    </source>
</evidence>
<feature type="region of interest" description="Disordered" evidence="1">
    <location>
        <begin position="249"/>
        <end position="272"/>
    </location>
</feature>
<dbReference type="PROSITE" id="PS50181">
    <property type="entry name" value="FBOX"/>
    <property type="match status" value="1"/>
</dbReference>
<dbReference type="AlphaFoldDB" id="A0ABD3WLQ8"/>
<dbReference type="PANTHER" id="PTHR46857">
    <property type="entry name" value="EPITHELIAL CELL-TRANSFORMING SEQUENCE 2 ONCOGENE-LIKE"/>
    <property type="match status" value="1"/>
</dbReference>
<organism evidence="3 4">
    <name type="scientific">Sinanodonta woodiana</name>
    <name type="common">Chinese pond mussel</name>
    <name type="synonym">Anodonta woodiana</name>
    <dbReference type="NCBI Taxonomy" id="1069815"/>
    <lineage>
        <taxon>Eukaryota</taxon>
        <taxon>Metazoa</taxon>
        <taxon>Spiralia</taxon>
        <taxon>Lophotrochozoa</taxon>
        <taxon>Mollusca</taxon>
        <taxon>Bivalvia</taxon>
        <taxon>Autobranchia</taxon>
        <taxon>Heteroconchia</taxon>
        <taxon>Palaeoheterodonta</taxon>
        <taxon>Unionida</taxon>
        <taxon>Unionoidea</taxon>
        <taxon>Unionidae</taxon>
        <taxon>Unioninae</taxon>
        <taxon>Sinanodonta</taxon>
    </lineage>
</organism>
<feature type="compositionally biased region" description="Basic and acidic residues" evidence="1">
    <location>
        <begin position="259"/>
        <end position="272"/>
    </location>
</feature>
<keyword evidence="4" id="KW-1185">Reference proteome</keyword>
<accession>A0ABD3WLQ8</accession>